<reference evidence="1" key="1">
    <citation type="submission" date="2009-06" db="EMBL/GenBank/DDBJ databases">
        <authorList>
            <consortium name="US DOE Joint Genome Institute (JGI-PGF)"/>
            <person name="Lucas S."/>
            <person name="Copeland A."/>
            <person name="Lapidus A."/>
            <person name="Glavina del Rio T."/>
            <person name="Dalin E."/>
            <person name="Tice H."/>
            <person name="Bruce D."/>
            <person name="Goodwin L."/>
            <person name="Pitluck S."/>
            <person name="Kyrpides N."/>
            <person name="Mavromatis K."/>
            <person name="Ivanova N."/>
            <person name="Saunders E."/>
            <person name="Brettin T."/>
            <person name="Detter J.C."/>
            <person name="Han C."/>
            <person name="Larimer F."/>
            <person name="Land M."/>
            <person name="Hauser L."/>
            <person name="Markowitz V."/>
            <person name="Cheng J.-F."/>
            <person name="Hugenholtz P."/>
            <person name="Woyke T."/>
            <person name="Wu D."/>
            <person name="Gronow S."/>
            <person name="Klenk H.-P."/>
            <person name="Eisen J.A."/>
        </authorList>
    </citation>
    <scope>NUCLEOTIDE SEQUENCE</scope>
    <source>
        <strain evidence="1">Eklund 17B</strain>
    </source>
</reference>
<gene>
    <name evidence="1" type="ordered locus">CLL_A2610</name>
</gene>
<name>B2TNJ1_CLOBB</name>
<reference evidence="1" key="2">
    <citation type="submission" date="2009-08" db="EMBL/GenBank/DDBJ databases">
        <authorList>
            <person name="Shrivastava S."/>
            <person name="Brinkac L.M."/>
            <person name="Dodson R.J."/>
            <person name="Harkins D.M."/>
            <person name="Durkin A.S."/>
            <person name="Sutton G."/>
        </authorList>
    </citation>
    <scope>NUCLEOTIDE SEQUENCE</scope>
    <source>
        <strain evidence="1">Eklund 17B</strain>
    </source>
</reference>
<accession>B2TNJ1</accession>
<dbReference type="HOGENOM" id="CLU_3041910_0_0_9"/>
<sequence length="54" mass="6925">MFLIFISYRIYVFEKEIKCSRESFYIRFLFYYFFGLEENLNEKLRPKRISEFIF</sequence>
<proteinExistence type="predicted"/>
<organism evidence="1">
    <name type="scientific">Clostridium botulinum (strain Eklund 17B / Type B)</name>
    <dbReference type="NCBI Taxonomy" id="935198"/>
    <lineage>
        <taxon>Bacteria</taxon>
        <taxon>Bacillati</taxon>
        <taxon>Bacillota</taxon>
        <taxon>Clostridia</taxon>
        <taxon>Eubacteriales</taxon>
        <taxon>Clostridiaceae</taxon>
        <taxon>Clostridium</taxon>
    </lineage>
</organism>
<evidence type="ECO:0000313" key="1">
    <source>
        <dbReference type="EMBL" id="ACD22923.1"/>
    </source>
</evidence>
<dbReference type="KEGG" id="cbk:CLL_A2610"/>
<dbReference type="EMBL" id="CP001056">
    <property type="protein sequence ID" value="ACD22923.1"/>
    <property type="molecule type" value="Genomic_DNA"/>
</dbReference>
<protein>
    <submittedName>
        <fullName evidence="1">Uncharacterized protein</fullName>
    </submittedName>
</protein>
<dbReference type="AlphaFoldDB" id="B2TNJ1"/>